<feature type="signal peptide" evidence="1">
    <location>
        <begin position="1"/>
        <end position="27"/>
    </location>
</feature>
<keyword evidence="1" id="KW-0732">Signal</keyword>
<evidence type="ECO:0000313" key="2">
    <source>
        <dbReference type="EMBL" id="CAG8476261.1"/>
    </source>
</evidence>
<sequence length="203" mass="21792">MLKFFTQIVLVFLAVALTLNKSSSTFAVPVNKARNFLNNFKPVLFANVLDENTATTEAATTNALEIEAANSAQTAATFDHENASTLLLKRNFLGGFKPVVFIESLDENTATTEAATTNELDIEAANAAQTAATFDHENASTVLVNKRNFLGGFKPVLFANVLDENTATTEAATTNALDIEAANSAQTAADFDHEHAETDLFQL</sequence>
<proteinExistence type="predicted"/>
<reference evidence="2" key="1">
    <citation type="submission" date="2021-06" db="EMBL/GenBank/DDBJ databases">
        <authorList>
            <person name="Kallberg Y."/>
            <person name="Tangrot J."/>
            <person name="Rosling A."/>
        </authorList>
    </citation>
    <scope>NUCLEOTIDE SEQUENCE</scope>
    <source>
        <strain evidence="2">FL130A</strain>
    </source>
</reference>
<feature type="chain" id="PRO_5040385720" evidence="1">
    <location>
        <begin position="28"/>
        <end position="203"/>
    </location>
</feature>
<accession>A0A9N8W3U2</accession>
<gene>
    <name evidence="2" type="ORF">ALEPTO_LOCUS2255</name>
</gene>
<keyword evidence="3" id="KW-1185">Reference proteome</keyword>
<name>A0A9N8W3U2_9GLOM</name>
<dbReference type="Proteomes" id="UP000789508">
    <property type="component" value="Unassembled WGS sequence"/>
</dbReference>
<dbReference type="EMBL" id="CAJVPS010000318">
    <property type="protein sequence ID" value="CAG8476261.1"/>
    <property type="molecule type" value="Genomic_DNA"/>
</dbReference>
<evidence type="ECO:0000313" key="3">
    <source>
        <dbReference type="Proteomes" id="UP000789508"/>
    </source>
</evidence>
<dbReference type="OrthoDB" id="2429744at2759"/>
<dbReference type="AlphaFoldDB" id="A0A9N8W3U2"/>
<evidence type="ECO:0000256" key="1">
    <source>
        <dbReference type="SAM" id="SignalP"/>
    </source>
</evidence>
<organism evidence="2 3">
    <name type="scientific">Ambispora leptoticha</name>
    <dbReference type="NCBI Taxonomy" id="144679"/>
    <lineage>
        <taxon>Eukaryota</taxon>
        <taxon>Fungi</taxon>
        <taxon>Fungi incertae sedis</taxon>
        <taxon>Mucoromycota</taxon>
        <taxon>Glomeromycotina</taxon>
        <taxon>Glomeromycetes</taxon>
        <taxon>Archaeosporales</taxon>
        <taxon>Ambisporaceae</taxon>
        <taxon>Ambispora</taxon>
    </lineage>
</organism>
<comment type="caution">
    <text evidence="2">The sequence shown here is derived from an EMBL/GenBank/DDBJ whole genome shotgun (WGS) entry which is preliminary data.</text>
</comment>
<protein>
    <submittedName>
        <fullName evidence="2">2836_t:CDS:1</fullName>
    </submittedName>
</protein>